<dbReference type="PANTHER" id="PTHR43235">
    <property type="entry name" value="GLUTAMINE AMIDOTRANSFERASE PB2B2.05-RELATED"/>
    <property type="match status" value="1"/>
</dbReference>
<dbReference type="GO" id="GO:0006598">
    <property type="term" value="P:polyamine catabolic process"/>
    <property type="evidence" value="ECO:0007669"/>
    <property type="project" value="TreeGrafter"/>
</dbReference>
<dbReference type="InterPro" id="IPR029062">
    <property type="entry name" value="Class_I_gatase-like"/>
</dbReference>
<proteinExistence type="predicted"/>
<dbReference type="GO" id="GO:0016740">
    <property type="term" value="F:transferase activity"/>
    <property type="evidence" value="ECO:0007669"/>
    <property type="project" value="UniProtKB-KW"/>
</dbReference>
<dbReference type="STRING" id="1210089.GCA_001613165_07546"/>
<dbReference type="RefSeq" id="WP_114699783.1">
    <property type="nucleotide sequence ID" value="NZ_QQAZ01000015.1"/>
</dbReference>
<dbReference type="SUPFAM" id="SSF52317">
    <property type="entry name" value="Class I glutamine amidotransferase-like"/>
    <property type="match status" value="1"/>
</dbReference>
<dbReference type="CDD" id="cd01745">
    <property type="entry name" value="GATase1_2"/>
    <property type="match status" value="1"/>
</dbReference>
<feature type="region of interest" description="Disordered" evidence="1">
    <location>
        <begin position="1"/>
        <end position="30"/>
    </location>
</feature>
<dbReference type="OrthoDB" id="9813383at2"/>
<dbReference type="EMBL" id="QQAZ01000015">
    <property type="protein sequence ID" value="RDI44867.1"/>
    <property type="molecule type" value="Genomic_DNA"/>
</dbReference>
<dbReference type="InterPro" id="IPR044668">
    <property type="entry name" value="PuuD-like"/>
</dbReference>
<dbReference type="PROSITE" id="PS51273">
    <property type="entry name" value="GATASE_TYPE_1"/>
    <property type="match status" value="1"/>
</dbReference>
<evidence type="ECO:0000313" key="2">
    <source>
        <dbReference type="EMBL" id="RDI44867.1"/>
    </source>
</evidence>
<dbReference type="Gene3D" id="3.40.50.880">
    <property type="match status" value="1"/>
</dbReference>
<dbReference type="AlphaFoldDB" id="A0A370GMJ0"/>
<name>A0A370GMJ0_9NOCA</name>
<keyword evidence="2" id="KW-0808">Transferase</keyword>
<protein>
    <submittedName>
        <fullName evidence="2">Putative glutamine amidotransferase</fullName>
    </submittedName>
</protein>
<accession>A0A370GMJ0</accession>
<dbReference type="GO" id="GO:0033969">
    <property type="term" value="F:gamma-glutamyl-gamma-aminobutyrate hydrolase activity"/>
    <property type="evidence" value="ECO:0007669"/>
    <property type="project" value="TreeGrafter"/>
</dbReference>
<reference evidence="2 3" key="1">
    <citation type="submission" date="2018-07" db="EMBL/GenBank/DDBJ databases">
        <title>Genomic Encyclopedia of Type Strains, Phase IV (KMG-IV): sequencing the most valuable type-strain genomes for metagenomic binning, comparative biology and taxonomic classification.</title>
        <authorList>
            <person name="Goeker M."/>
        </authorList>
    </citation>
    <scope>NUCLEOTIDE SEQUENCE [LARGE SCALE GENOMIC DNA]</scope>
    <source>
        <strain evidence="2 3">DSM 44952</strain>
    </source>
</reference>
<keyword evidence="2" id="KW-0315">Glutamine amidotransferase</keyword>
<dbReference type="Pfam" id="PF07722">
    <property type="entry name" value="Peptidase_C26"/>
    <property type="match status" value="1"/>
</dbReference>
<organism evidence="2 3">
    <name type="scientific">Nocardia mexicana</name>
    <dbReference type="NCBI Taxonomy" id="279262"/>
    <lineage>
        <taxon>Bacteria</taxon>
        <taxon>Bacillati</taxon>
        <taxon>Actinomycetota</taxon>
        <taxon>Actinomycetes</taxon>
        <taxon>Mycobacteriales</taxon>
        <taxon>Nocardiaceae</taxon>
        <taxon>Nocardia</taxon>
    </lineage>
</organism>
<keyword evidence="3" id="KW-1185">Reference proteome</keyword>
<dbReference type="Proteomes" id="UP000255355">
    <property type="component" value="Unassembled WGS sequence"/>
</dbReference>
<feature type="compositionally biased region" description="Low complexity" evidence="1">
    <location>
        <begin position="11"/>
        <end position="21"/>
    </location>
</feature>
<gene>
    <name evidence="2" type="ORF">DFR68_11519</name>
</gene>
<sequence>MASNGSESTHPAGSASSADSPSPEPVRRPVIGLPTYSERTRFGHWDVDSAVLHRTYIDMTERAGGIPVLLPPTGTARQELVDRLDGLVLTGGADLDPARYGAAPHPATRGVRPDRDEFEFTLFERARAAGMPVLAVCRGLQLVNAALGGTLLQHLPDVLGHTDHSRSPGTFTVNTVRTVAGSRVAAIAGPELKAHCHHHQAIDTLAPGLTATAHAADGTIEAAEARTGPFLVGVQWHPEENAADHRLVRALVEQAATYGEERIR</sequence>
<evidence type="ECO:0000256" key="1">
    <source>
        <dbReference type="SAM" id="MobiDB-lite"/>
    </source>
</evidence>
<evidence type="ECO:0000313" key="3">
    <source>
        <dbReference type="Proteomes" id="UP000255355"/>
    </source>
</evidence>
<dbReference type="PANTHER" id="PTHR43235:SF1">
    <property type="entry name" value="GLUTAMINE AMIDOTRANSFERASE PB2B2.05-RELATED"/>
    <property type="match status" value="1"/>
</dbReference>
<dbReference type="GO" id="GO:0005829">
    <property type="term" value="C:cytosol"/>
    <property type="evidence" value="ECO:0007669"/>
    <property type="project" value="TreeGrafter"/>
</dbReference>
<comment type="caution">
    <text evidence="2">The sequence shown here is derived from an EMBL/GenBank/DDBJ whole genome shotgun (WGS) entry which is preliminary data.</text>
</comment>
<dbReference type="InterPro" id="IPR011697">
    <property type="entry name" value="Peptidase_C26"/>
</dbReference>